<sequence>MTTNAEATLDIETNKDQSRLSSFTLSDKSPSLHMGTAEADDYREPVHSNPLQIKSQIPSIVPAITGRLLLRSQPQYIQRLNSPSSGQNSPYSPGNPYRNVSQESFYNALQETYKRSSINFSTAGWDSVSTTPTNERRCITSTTAWGSRQNLLMSREDMSVPPTPTYSLEDSDSDFEEKDEDGSFSETPRTGSIASKEEVQTPAPATGPPPGPPAPTWSKPHEWLFVATVCSAQFLSLASLAQTISPLLIIGNDLKVESPGQLAWFTAAYSMTLGTFIVPAGETSWQISDKGRKTNSSIGRIGDMFGHKKIFILGWVWLAIASFFAGFGYRWGPIALSIARGFQGIGPALLVPNAMALIGRTYGMGDKRAMVFSIFGACGPSGFFFGALFAAIFSEYVWWPWAFWATAIASLFFLALAYCVIPEAMSSPAAPPGQSIPKFDFLGCATGVTGLLLINFALNQAPLVGWNTPYVYALLILGVIMAVAFIFIELKVAKSPLIPMRGLQPQALLALACIAAGWASHGIWLYYLFLFAMRIRGTSPLIASLELLPVVPLGIGFALSSNYLVKKWHVSKVMFLAMVFFLVGTLLLAWAPANQTYWALTFVSVLVMPGGMNLSFPAGTVLLSNAMPREHQGKAASLVSTVVNYSIASGLGFAGSIERHVNSDGKHDLEGYRAAWLLGIGFSGLGVFISLIFIWKSRKAT</sequence>
<feature type="transmembrane region" description="Helical" evidence="6">
    <location>
        <begin position="597"/>
        <end position="623"/>
    </location>
</feature>
<feature type="transmembrane region" description="Helical" evidence="6">
    <location>
        <begin position="341"/>
        <end position="359"/>
    </location>
</feature>
<accession>A0A8H3V146</accession>
<proteinExistence type="predicted"/>
<feature type="transmembrane region" description="Helical" evidence="6">
    <location>
        <begin position="441"/>
        <end position="458"/>
    </location>
</feature>
<feature type="transmembrane region" description="Helical" evidence="6">
    <location>
        <begin position="508"/>
        <end position="529"/>
    </location>
</feature>
<dbReference type="InterPro" id="IPR011701">
    <property type="entry name" value="MFS"/>
</dbReference>
<evidence type="ECO:0000256" key="3">
    <source>
        <dbReference type="ARBA" id="ARBA00022989"/>
    </source>
</evidence>
<feature type="transmembrane region" description="Helical" evidence="6">
    <location>
        <begin position="398"/>
        <end position="421"/>
    </location>
</feature>
<feature type="transmembrane region" description="Helical" evidence="6">
    <location>
        <begin position="635"/>
        <end position="654"/>
    </location>
</feature>
<dbReference type="EMBL" id="WNWQ01000064">
    <property type="protein sequence ID" value="KAE9981092.1"/>
    <property type="molecule type" value="Genomic_DNA"/>
</dbReference>
<keyword evidence="4 6" id="KW-0472">Membrane</keyword>
<feature type="compositionally biased region" description="Polar residues" evidence="5">
    <location>
        <begin position="19"/>
        <end position="29"/>
    </location>
</feature>
<dbReference type="Gene3D" id="1.20.1250.20">
    <property type="entry name" value="MFS general substrate transporter like domains"/>
    <property type="match status" value="2"/>
</dbReference>
<feature type="region of interest" description="Disordered" evidence="5">
    <location>
        <begin position="1"/>
        <end position="37"/>
    </location>
</feature>
<dbReference type="CDD" id="cd17476">
    <property type="entry name" value="MFS_Amf1_MDR_like"/>
    <property type="match status" value="1"/>
</dbReference>
<feature type="region of interest" description="Disordered" evidence="5">
    <location>
        <begin position="150"/>
        <end position="217"/>
    </location>
</feature>
<dbReference type="PROSITE" id="PS50850">
    <property type="entry name" value="MFS"/>
    <property type="match status" value="1"/>
</dbReference>
<evidence type="ECO:0000313" key="9">
    <source>
        <dbReference type="Proteomes" id="UP000433883"/>
    </source>
</evidence>
<feature type="domain" description="Major facilitator superfamily (MFS) profile" evidence="7">
    <location>
        <begin position="231"/>
        <end position="698"/>
    </location>
</feature>
<feature type="compositionally biased region" description="Acidic residues" evidence="5">
    <location>
        <begin position="169"/>
        <end position="183"/>
    </location>
</feature>
<evidence type="ECO:0000256" key="6">
    <source>
        <dbReference type="SAM" id="Phobius"/>
    </source>
</evidence>
<keyword evidence="2 6" id="KW-0812">Transmembrane</keyword>
<protein>
    <recommendedName>
        <fullName evidence="7">Major facilitator superfamily (MFS) profile domain-containing protein</fullName>
    </recommendedName>
</protein>
<feature type="transmembrane region" description="Helical" evidence="6">
    <location>
        <begin position="371"/>
        <end position="392"/>
    </location>
</feature>
<dbReference type="PANTHER" id="PTHR42718:SF1">
    <property type="entry name" value="LOW AFFINITY AMMONIUM TRANSPORTER"/>
    <property type="match status" value="1"/>
</dbReference>
<dbReference type="Proteomes" id="UP000433883">
    <property type="component" value="Unassembled WGS sequence"/>
</dbReference>
<comment type="subcellular location">
    <subcellularLocation>
        <location evidence="1">Membrane</location>
        <topology evidence="1">Multi-pass membrane protein</topology>
    </subcellularLocation>
</comment>
<dbReference type="PANTHER" id="PTHR42718">
    <property type="entry name" value="MAJOR FACILITATOR SUPERFAMILY MULTIDRUG TRANSPORTER MFSC"/>
    <property type="match status" value="1"/>
</dbReference>
<feature type="transmembrane region" description="Helical" evidence="6">
    <location>
        <begin position="310"/>
        <end position="329"/>
    </location>
</feature>
<evidence type="ECO:0000256" key="5">
    <source>
        <dbReference type="SAM" id="MobiDB-lite"/>
    </source>
</evidence>
<evidence type="ECO:0000259" key="7">
    <source>
        <dbReference type="PROSITE" id="PS50850"/>
    </source>
</evidence>
<dbReference type="GO" id="GO:0022857">
    <property type="term" value="F:transmembrane transporter activity"/>
    <property type="evidence" value="ECO:0007669"/>
    <property type="project" value="InterPro"/>
</dbReference>
<dbReference type="Pfam" id="PF07690">
    <property type="entry name" value="MFS_1"/>
    <property type="match status" value="1"/>
</dbReference>
<evidence type="ECO:0000256" key="1">
    <source>
        <dbReference type="ARBA" id="ARBA00004141"/>
    </source>
</evidence>
<feature type="compositionally biased region" description="Pro residues" evidence="5">
    <location>
        <begin position="205"/>
        <end position="215"/>
    </location>
</feature>
<organism evidence="8 9">
    <name type="scientific">Venturia inaequalis</name>
    <name type="common">Apple scab fungus</name>
    <dbReference type="NCBI Taxonomy" id="5025"/>
    <lineage>
        <taxon>Eukaryota</taxon>
        <taxon>Fungi</taxon>
        <taxon>Dikarya</taxon>
        <taxon>Ascomycota</taxon>
        <taxon>Pezizomycotina</taxon>
        <taxon>Dothideomycetes</taxon>
        <taxon>Pleosporomycetidae</taxon>
        <taxon>Venturiales</taxon>
        <taxon>Venturiaceae</taxon>
        <taxon>Venturia</taxon>
    </lineage>
</organism>
<feature type="region of interest" description="Disordered" evidence="5">
    <location>
        <begin position="79"/>
        <end position="99"/>
    </location>
</feature>
<feature type="transmembrane region" description="Helical" evidence="6">
    <location>
        <begin position="541"/>
        <end position="561"/>
    </location>
</feature>
<name>A0A8H3V146_VENIN</name>
<dbReference type="SUPFAM" id="SSF103473">
    <property type="entry name" value="MFS general substrate transporter"/>
    <property type="match status" value="1"/>
</dbReference>
<evidence type="ECO:0000256" key="4">
    <source>
        <dbReference type="ARBA" id="ARBA00023136"/>
    </source>
</evidence>
<keyword evidence="3 6" id="KW-1133">Transmembrane helix</keyword>
<dbReference type="InterPro" id="IPR020846">
    <property type="entry name" value="MFS_dom"/>
</dbReference>
<gene>
    <name evidence="8" type="ORF">BLS_007865</name>
</gene>
<feature type="transmembrane region" description="Helical" evidence="6">
    <location>
        <begin position="470"/>
        <end position="488"/>
    </location>
</feature>
<reference evidence="8 9" key="1">
    <citation type="submission" date="2019-11" db="EMBL/GenBank/DDBJ databases">
        <title>Venturia inaequalis Genome Resource.</title>
        <authorList>
            <person name="Lichtner F.J."/>
        </authorList>
    </citation>
    <scope>NUCLEOTIDE SEQUENCE [LARGE SCALE GENOMIC DNA]</scope>
    <source>
        <strain evidence="8">Bline_iso_100314</strain>
    </source>
</reference>
<evidence type="ECO:0000256" key="2">
    <source>
        <dbReference type="ARBA" id="ARBA00022692"/>
    </source>
</evidence>
<evidence type="ECO:0000313" key="8">
    <source>
        <dbReference type="EMBL" id="KAE9981092.1"/>
    </source>
</evidence>
<dbReference type="InterPro" id="IPR036259">
    <property type="entry name" value="MFS_trans_sf"/>
</dbReference>
<feature type="transmembrane region" description="Helical" evidence="6">
    <location>
        <begin position="573"/>
        <end position="591"/>
    </location>
</feature>
<feature type="transmembrane region" description="Helical" evidence="6">
    <location>
        <begin position="674"/>
        <end position="695"/>
    </location>
</feature>
<dbReference type="GO" id="GO:0016020">
    <property type="term" value="C:membrane"/>
    <property type="evidence" value="ECO:0007669"/>
    <property type="project" value="UniProtKB-SubCell"/>
</dbReference>
<dbReference type="AlphaFoldDB" id="A0A8H3V146"/>
<comment type="caution">
    <text evidence="8">The sequence shown here is derived from an EMBL/GenBank/DDBJ whole genome shotgun (WGS) entry which is preliminary data.</text>
</comment>